<dbReference type="EMBL" id="JBBJCI010000035">
    <property type="protein sequence ID" value="KAK7253529.1"/>
    <property type="molecule type" value="Genomic_DNA"/>
</dbReference>
<comment type="caution">
    <text evidence="5">The sequence shown here is derived from an EMBL/GenBank/DDBJ whole genome shotgun (WGS) entry which is preliminary data.</text>
</comment>
<feature type="region of interest" description="Disordered" evidence="4">
    <location>
        <begin position="179"/>
        <end position="226"/>
    </location>
</feature>
<comment type="similarity">
    <text evidence="1">Belongs to the SNF7 family.</text>
</comment>
<feature type="coiled-coil region" evidence="3">
    <location>
        <begin position="21"/>
        <end position="48"/>
    </location>
</feature>
<dbReference type="Gene3D" id="1.10.287.1060">
    <property type="entry name" value="ESAT-6-like"/>
    <property type="match status" value="1"/>
</dbReference>
<evidence type="ECO:0000256" key="3">
    <source>
        <dbReference type="SAM" id="Coils"/>
    </source>
</evidence>
<gene>
    <name evidence="5" type="primary">CHMP5</name>
    <name evidence="5" type="ORF">SO694_000011125</name>
</gene>
<dbReference type="PANTHER" id="PTHR22761:SF12">
    <property type="entry name" value="CHARGED MULTIVESICULAR BODY PROTEIN 5"/>
    <property type="match status" value="1"/>
</dbReference>
<reference evidence="5 6" key="1">
    <citation type="submission" date="2024-03" db="EMBL/GenBank/DDBJ databases">
        <title>Aureococcus anophagefferens CCMP1851 and Kratosvirus quantuckense: Draft genome of a second virus-susceptible host strain in the model system.</title>
        <authorList>
            <person name="Chase E."/>
            <person name="Truchon A.R."/>
            <person name="Schepens W."/>
            <person name="Wilhelm S.W."/>
        </authorList>
    </citation>
    <scope>NUCLEOTIDE SEQUENCE [LARGE SCALE GENOMIC DNA]</scope>
    <source>
        <strain evidence="5 6">CCMP1851</strain>
    </source>
</reference>
<dbReference type="InterPro" id="IPR005024">
    <property type="entry name" value="Snf7_fam"/>
</dbReference>
<evidence type="ECO:0000313" key="6">
    <source>
        <dbReference type="Proteomes" id="UP001363151"/>
    </source>
</evidence>
<evidence type="ECO:0000313" key="5">
    <source>
        <dbReference type="EMBL" id="KAK7253529.1"/>
    </source>
</evidence>
<proteinExistence type="inferred from homology"/>
<organism evidence="5 6">
    <name type="scientific">Aureococcus anophagefferens</name>
    <name type="common">Harmful bloom alga</name>
    <dbReference type="NCBI Taxonomy" id="44056"/>
    <lineage>
        <taxon>Eukaryota</taxon>
        <taxon>Sar</taxon>
        <taxon>Stramenopiles</taxon>
        <taxon>Ochrophyta</taxon>
        <taxon>Pelagophyceae</taxon>
        <taxon>Pelagomonadales</taxon>
        <taxon>Pelagomonadaceae</taxon>
        <taxon>Aureococcus</taxon>
    </lineage>
</organism>
<name>A0ABR1GC02_AURAN</name>
<feature type="region of interest" description="Disordered" evidence="4">
    <location>
        <begin position="1"/>
        <end position="21"/>
    </location>
</feature>
<evidence type="ECO:0000256" key="1">
    <source>
        <dbReference type="ARBA" id="ARBA00006190"/>
    </source>
</evidence>
<evidence type="ECO:0000256" key="2">
    <source>
        <dbReference type="ARBA" id="ARBA00023054"/>
    </source>
</evidence>
<protein>
    <submittedName>
        <fullName evidence="5">Charged multivesicular body protein</fullName>
    </submittedName>
</protein>
<accession>A0ABR1GC02</accession>
<sequence length="226" mass="24378">MKRIFGAKKNLPPPPTLGDASAKLETRTAGLDEKIKKLEVELAGYKEKLKKAKGPAAKTLKQRAMAVLKRKKMYEAQRDQLAGQAFNVEQTSFAIDSVKDTLTTVDAMKAASKTLKTEFKKVDIDQIEDVQDDLADMMEDMNEVQDALGRSYGIGDDVDEADLDAELACLDDELGMDELGLEDSTPAYLQPADPGALPEQPTNLPPAPDANPAAAVDEFGLPVAAA</sequence>
<dbReference type="Proteomes" id="UP001363151">
    <property type="component" value="Unassembled WGS sequence"/>
</dbReference>
<dbReference type="Gene3D" id="6.10.250.1710">
    <property type="match status" value="1"/>
</dbReference>
<dbReference type="Pfam" id="PF03357">
    <property type="entry name" value="Snf7"/>
    <property type="match status" value="1"/>
</dbReference>
<keyword evidence="6" id="KW-1185">Reference proteome</keyword>
<evidence type="ECO:0000256" key="4">
    <source>
        <dbReference type="SAM" id="MobiDB-lite"/>
    </source>
</evidence>
<keyword evidence="2 3" id="KW-0175">Coiled coil</keyword>
<dbReference type="PANTHER" id="PTHR22761">
    <property type="entry name" value="CHARGED MULTIVESICULAR BODY PROTEIN"/>
    <property type="match status" value="1"/>
</dbReference>